<evidence type="ECO:0000256" key="6">
    <source>
        <dbReference type="ARBA" id="ARBA00023636"/>
    </source>
</evidence>
<dbReference type="InterPro" id="IPR017156">
    <property type="entry name" value="CcmM"/>
</dbReference>
<evidence type="ECO:0000256" key="4">
    <source>
        <dbReference type="ARBA" id="ARBA00023587"/>
    </source>
</evidence>
<dbReference type="GO" id="GO:0015977">
    <property type="term" value="P:carbon fixation"/>
    <property type="evidence" value="ECO:0007669"/>
    <property type="project" value="UniProtKB-KW"/>
</dbReference>
<evidence type="ECO:0000313" key="15">
    <source>
        <dbReference type="EMBL" id="NCJ05757.1"/>
    </source>
</evidence>
<dbReference type="InterPro" id="IPR047223">
    <property type="entry name" value="CA_gamma_LbH"/>
</dbReference>
<feature type="binding site" description="in other chain" evidence="11">
    <location>
        <position position="107"/>
    </location>
    <ligand>
        <name>Zn(2+)</name>
        <dbReference type="ChEBI" id="CHEBI:29105"/>
        <note>ligand shared between two neighboring subunits</note>
    </ligand>
</feature>
<evidence type="ECO:0000313" key="16">
    <source>
        <dbReference type="Proteomes" id="UP000607397"/>
    </source>
</evidence>
<keyword evidence="12" id="KW-1015">Disulfide bond</keyword>
<keyword evidence="11" id="KW-0479">Metal-binding</keyword>
<keyword evidence="3" id="KW-0120">Carbon dioxide fixation</keyword>
<dbReference type="InterPro" id="IPR052265">
    <property type="entry name" value="Gamma-CA"/>
</dbReference>
<comment type="subcellular location">
    <subcellularLocation>
        <location evidence="4">Carboxysome</location>
    </subcellularLocation>
</comment>
<dbReference type="SUPFAM" id="SSF55239">
    <property type="entry name" value="RuBisCO, small subunit"/>
    <property type="match status" value="3"/>
</dbReference>
<evidence type="ECO:0000256" key="1">
    <source>
        <dbReference type="ARBA" id="ARBA00022531"/>
    </source>
</evidence>
<dbReference type="PANTHER" id="PTHR43360">
    <property type="entry name" value="CARBON DIOXIDE CONCENTRATING MECHANISM PROTEIN CCMM"/>
    <property type="match status" value="1"/>
</dbReference>
<feature type="region of interest" description="Disordered" evidence="13">
    <location>
        <begin position="429"/>
        <end position="450"/>
    </location>
</feature>
<feature type="region of interest" description="Disordered" evidence="13">
    <location>
        <begin position="311"/>
        <end position="343"/>
    </location>
</feature>
<dbReference type="SMART" id="SM00961">
    <property type="entry name" value="RuBisCO_small"/>
    <property type="match status" value="3"/>
</dbReference>
<dbReference type="CDD" id="cd00307">
    <property type="entry name" value="RuBisCO_small_like"/>
    <property type="match status" value="3"/>
</dbReference>
<feature type="binding site" description="in other chain" evidence="11">
    <location>
        <position position="75"/>
    </location>
    <ligand>
        <name>Zn(2+)</name>
        <dbReference type="ChEBI" id="CHEBI:29105"/>
        <note>ligand shared between two neighboring subunits</note>
    </ligand>
</feature>
<comment type="caution">
    <text evidence="15">The sequence shown here is derived from an EMBL/GenBank/DDBJ whole genome shotgun (WGS) entry which is preliminary data.</text>
</comment>
<dbReference type="PANTHER" id="PTHR43360:SF1">
    <property type="entry name" value="CARBOXYSOME ASSEMBLY PROTEIN CCMM"/>
    <property type="match status" value="1"/>
</dbReference>
<keyword evidence="7" id="KW-1282">Carboxysome</keyword>
<dbReference type="Pfam" id="PF00101">
    <property type="entry name" value="RuBisCO_small"/>
    <property type="match status" value="3"/>
</dbReference>
<evidence type="ECO:0000256" key="2">
    <source>
        <dbReference type="ARBA" id="ARBA00022737"/>
    </source>
</evidence>
<dbReference type="GO" id="GO:0043886">
    <property type="term" value="F:structural constituent of carboxysome shell"/>
    <property type="evidence" value="ECO:0007669"/>
    <property type="project" value="InterPro"/>
</dbReference>
<evidence type="ECO:0000256" key="12">
    <source>
        <dbReference type="PIRSR" id="PIRSR037250-52"/>
    </source>
</evidence>
<evidence type="ECO:0000259" key="14">
    <source>
        <dbReference type="SMART" id="SM00961"/>
    </source>
</evidence>
<evidence type="ECO:0000256" key="8">
    <source>
        <dbReference type="ARBA" id="ARBA00024446"/>
    </source>
</evidence>
<dbReference type="GO" id="GO:0015979">
    <property type="term" value="P:photosynthesis"/>
    <property type="evidence" value="ECO:0007669"/>
    <property type="project" value="UniProtKB-KW"/>
</dbReference>
<name>A0A8K1ZX81_9CYAN</name>
<keyword evidence="8" id="KW-1283">Bacterial microcompartment</keyword>
<organism evidence="15 16">
    <name type="scientific">Petrachloros mirabilis ULC683</name>
    <dbReference type="NCBI Taxonomy" id="2781853"/>
    <lineage>
        <taxon>Bacteria</taxon>
        <taxon>Bacillati</taxon>
        <taxon>Cyanobacteriota</taxon>
        <taxon>Cyanophyceae</taxon>
        <taxon>Synechococcales</taxon>
        <taxon>Petrachlorosaceae</taxon>
        <taxon>Petrachloros</taxon>
        <taxon>Petrachloros mirabilis</taxon>
    </lineage>
</organism>
<dbReference type="GO" id="GO:0046872">
    <property type="term" value="F:metal ion binding"/>
    <property type="evidence" value="ECO:0007669"/>
    <property type="project" value="UniProtKB-KW"/>
</dbReference>
<proteinExistence type="inferred from homology"/>
<feature type="binding site" evidence="11">
    <location>
        <position position="102"/>
    </location>
    <ligand>
        <name>Zn(2+)</name>
        <dbReference type="ChEBI" id="CHEBI:29105"/>
        <note>ligand shared between two neighboring subunits</note>
    </ligand>
</feature>
<gene>
    <name evidence="15" type="ORF">GS597_04365</name>
</gene>
<evidence type="ECO:0000256" key="7">
    <source>
        <dbReference type="ARBA" id="ARBA00023669"/>
    </source>
</evidence>
<dbReference type="SUPFAM" id="SSF51161">
    <property type="entry name" value="Trimeric LpxA-like enzymes"/>
    <property type="match status" value="1"/>
</dbReference>
<evidence type="ECO:0000256" key="11">
    <source>
        <dbReference type="PIRSR" id="PIRSR037250-51"/>
    </source>
</evidence>
<dbReference type="Gene3D" id="3.30.190.10">
    <property type="entry name" value="Ribulose bisphosphate carboxylase, small subunit"/>
    <property type="match status" value="3"/>
</dbReference>
<dbReference type="AlphaFoldDB" id="A0A8K1ZX81"/>
<feature type="domain" description="Ribulose bisphosphate carboxylase small subunit" evidence="14">
    <location>
        <begin position="333"/>
        <end position="426"/>
    </location>
</feature>
<dbReference type="CDD" id="cd00710">
    <property type="entry name" value="LbH_gamma_CA"/>
    <property type="match status" value="1"/>
</dbReference>
<keyword evidence="11" id="KW-0862">Zinc</keyword>
<dbReference type="Gene3D" id="2.160.10.10">
    <property type="entry name" value="Hexapeptide repeat proteins"/>
    <property type="match status" value="1"/>
</dbReference>
<dbReference type="PIRSF" id="PIRSF037250">
    <property type="entry name" value="CcmM"/>
    <property type="match status" value="1"/>
</dbReference>
<sequence>MVVRRAASPPTPWSQSLAQPKIHETAYIHSFSNLIGDVEVGPKVLIAPGTSIRADEGSPFLIGAGANIQDGVVIHGLERGRVMGDDQREYSVWIGQNASITHKALIHGPAYIGDDCFIGFRSTIFNARVGQGCVVMMHVLIQDVEIPPGKYVPSGSIITSQQQADRLPDVRPEDVEFARHVVGVNEALRTGYTCADDETCIQPIRNGEAARREESMTPASNGYNTSSRINPEVQQQVRQLLSSGYQVGAEYADTRRFQTSSWHSCALIQSRSEGQVLSALESCMAEHQGEYVRLLGIDPKAKRRVLEEIIQRPDGSAPAPSRSSIKSFASPASGGGRSSSGLPSELAQDVRQLLHQGYGVGVEYTDTRRYRINSWLSGPSFQGRNESAILGDLAAFLADHPKHYVRILGIDLQTKTRVLERLIQQPNKPISLTMQSSGGRSGSAGASASAYQSRSSSSALDPSVVEQLRSLLASGYQIGTEHTDARRFQTCSWQSCKPIESRQLPQVMSDLEACLNEHRGDYVRLIGIDRNVKRRVVETIIQRPSR</sequence>
<dbReference type="RefSeq" id="WP_161824236.1">
    <property type="nucleotide sequence ID" value="NZ_WVIC01000006.1"/>
</dbReference>
<keyword evidence="16" id="KW-1185">Reference proteome</keyword>
<evidence type="ECO:0000256" key="5">
    <source>
        <dbReference type="ARBA" id="ARBA00023595"/>
    </source>
</evidence>
<feature type="domain" description="Ribulose bisphosphate carboxylase small subunit" evidence="14">
    <location>
        <begin position="222"/>
        <end position="313"/>
    </location>
</feature>
<feature type="compositionally biased region" description="Low complexity" evidence="13">
    <location>
        <begin position="435"/>
        <end position="450"/>
    </location>
</feature>
<evidence type="ECO:0000256" key="3">
    <source>
        <dbReference type="ARBA" id="ARBA00023300"/>
    </source>
</evidence>
<feature type="active site" description="Proton donor/acceptor" evidence="10">
    <location>
        <position position="56"/>
    </location>
</feature>
<keyword evidence="2" id="KW-0677">Repeat</keyword>
<dbReference type="GO" id="GO:0031470">
    <property type="term" value="C:carboxysome"/>
    <property type="evidence" value="ECO:0007669"/>
    <property type="project" value="UniProtKB-SubCell"/>
</dbReference>
<evidence type="ECO:0000256" key="13">
    <source>
        <dbReference type="SAM" id="MobiDB-lite"/>
    </source>
</evidence>
<keyword evidence="1" id="KW-0602">Photosynthesis</keyword>
<dbReference type="InterPro" id="IPR000894">
    <property type="entry name" value="RuBisCO_ssu_dom"/>
</dbReference>
<dbReference type="EMBL" id="WVIC01000006">
    <property type="protein sequence ID" value="NCJ05757.1"/>
    <property type="molecule type" value="Genomic_DNA"/>
</dbReference>
<evidence type="ECO:0000256" key="9">
    <source>
        <dbReference type="ARBA" id="ARBA00030397"/>
    </source>
</evidence>
<dbReference type="InterPro" id="IPR011004">
    <property type="entry name" value="Trimer_LpxA-like_sf"/>
</dbReference>
<comment type="similarity">
    <text evidence="5">Belongs to the gamma-class carbonic anhydrase family.</text>
</comment>
<evidence type="ECO:0000256" key="10">
    <source>
        <dbReference type="PIRSR" id="PIRSR037250-50"/>
    </source>
</evidence>
<feature type="domain" description="Ribulose bisphosphate carboxylase small subunit" evidence="14">
    <location>
        <begin position="451"/>
        <end position="544"/>
    </location>
</feature>
<reference evidence="15" key="1">
    <citation type="submission" date="2019-12" db="EMBL/GenBank/DDBJ databases">
        <title>High-Quality draft genome sequences of three cyanobacteria isolated from the limestone walls of the Old Cathedral of Coimbra.</title>
        <authorList>
            <person name="Tiago I."/>
            <person name="Soares F."/>
            <person name="Portugal A."/>
        </authorList>
    </citation>
    <scope>NUCLEOTIDE SEQUENCE [LARGE SCALE GENOMIC DNA]</scope>
    <source>
        <strain evidence="15">C</strain>
    </source>
</reference>
<feature type="disulfide bond" evidence="12">
    <location>
        <begin position="194"/>
        <end position="200"/>
    </location>
</feature>
<protein>
    <recommendedName>
        <fullName evidence="6">Carboxysome assembly protein CcmM</fullName>
    </recommendedName>
    <alternativeName>
        <fullName evidence="9">Carbon dioxide concentrating mechanism protein CcmM</fullName>
    </alternativeName>
</protein>
<dbReference type="Proteomes" id="UP000607397">
    <property type="component" value="Unassembled WGS sequence"/>
</dbReference>
<dbReference type="InterPro" id="IPR036385">
    <property type="entry name" value="RuBisCO_ssu_sf"/>
</dbReference>
<accession>A0A8K1ZX81</accession>